<feature type="compositionally biased region" description="Polar residues" evidence="1">
    <location>
        <begin position="691"/>
        <end position="700"/>
    </location>
</feature>
<evidence type="ECO:0000313" key="3">
    <source>
        <dbReference type="Proteomes" id="UP000034164"/>
    </source>
</evidence>
<feature type="region of interest" description="Disordered" evidence="1">
    <location>
        <begin position="650"/>
        <end position="700"/>
    </location>
</feature>
<dbReference type="GO" id="GO:0000307">
    <property type="term" value="C:cyclin-dependent protein kinase holoenzyme complex"/>
    <property type="evidence" value="ECO:0007669"/>
    <property type="project" value="TreeGrafter"/>
</dbReference>
<dbReference type="GO" id="GO:0005634">
    <property type="term" value="C:nucleus"/>
    <property type="evidence" value="ECO:0007669"/>
    <property type="project" value="TreeGrafter"/>
</dbReference>
<gene>
    <name evidence="2" type="ORF">EMCG_03784</name>
</gene>
<feature type="region of interest" description="Disordered" evidence="1">
    <location>
        <begin position="535"/>
        <end position="572"/>
    </location>
</feature>
<dbReference type="EMBL" id="LCZI01001250">
    <property type="protein sequence ID" value="KKZ61675.1"/>
    <property type="molecule type" value="Genomic_DNA"/>
</dbReference>
<feature type="compositionally biased region" description="Polar residues" evidence="1">
    <location>
        <begin position="653"/>
        <end position="671"/>
    </location>
</feature>
<dbReference type="Pfam" id="PF08613">
    <property type="entry name" value="Cyclin"/>
    <property type="match status" value="1"/>
</dbReference>
<evidence type="ECO:0000256" key="1">
    <source>
        <dbReference type="SAM" id="MobiDB-lite"/>
    </source>
</evidence>
<dbReference type="VEuPathDB" id="FungiDB:EMCG_03784"/>
<evidence type="ECO:0008006" key="4">
    <source>
        <dbReference type="Google" id="ProtNLM"/>
    </source>
</evidence>
<feature type="compositionally biased region" description="Low complexity" evidence="1">
    <location>
        <begin position="413"/>
        <end position="424"/>
    </location>
</feature>
<dbReference type="Proteomes" id="UP000034164">
    <property type="component" value="Unassembled WGS sequence"/>
</dbReference>
<evidence type="ECO:0000313" key="2">
    <source>
        <dbReference type="EMBL" id="KKZ61675.1"/>
    </source>
</evidence>
<dbReference type="PANTHER" id="PTHR15615">
    <property type="match status" value="1"/>
</dbReference>
<dbReference type="GO" id="GO:0016538">
    <property type="term" value="F:cyclin-dependent protein serine/threonine kinase regulator activity"/>
    <property type="evidence" value="ECO:0007669"/>
    <property type="project" value="TreeGrafter"/>
</dbReference>
<dbReference type="CDD" id="cd20557">
    <property type="entry name" value="CYCLIN_ScPCL1-like"/>
    <property type="match status" value="1"/>
</dbReference>
<feature type="region of interest" description="Disordered" evidence="1">
    <location>
        <begin position="138"/>
        <end position="157"/>
    </location>
</feature>
<dbReference type="GO" id="GO:0019901">
    <property type="term" value="F:protein kinase binding"/>
    <property type="evidence" value="ECO:0007669"/>
    <property type="project" value="InterPro"/>
</dbReference>
<organism evidence="2 3">
    <name type="scientific">[Emmonsia] crescens</name>
    <dbReference type="NCBI Taxonomy" id="73230"/>
    <lineage>
        <taxon>Eukaryota</taxon>
        <taxon>Fungi</taxon>
        <taxon>Dikarya</taxon>
        <taxon>Ascomycota</taxon>
        <taxon>Pezizomycotina</taxon>
        <taxon>Eurotiomycetes</taxon>
        <taxon>Eurotiomycetidae</taxon>
        <taxon>Onygenales</taxon>
        <taxon>Ajellomycetaceae</taxon>
        <taxon>Emergomyces</taxon>
    </lineage>
</organism>
<proteinExistence type="predicted"/>
<reference evidence="3" key="1">
    <citation type="journal article" date="2015" name="PLoS Genet.">
        <title>The dynamic genome and transcriptome of the human fungal pathogen Blastomyces and close relative Emmonsia.</title>
        <authorList>
            <person name="Munoz J.F."/>
            <person name="Gauthier G.M."/>
            <person name="Desjardins C.A."/>
            <person name="Gallo J.E."/>
            <person name="Holder J."/>
            <person name="Sullivan T.D."/>
            <person name="Marty A.J."/>
            <person name="Carmen J.C."/>
            <person name="Chen Z."/>
            <person name="Ding L."/>
            <person name="Gujja S."/>
            <person name="Magrini V."/>
            <person name="Misas E."/>
            <person name="Mitreva M."/>
            <person name="Priest M."/>
            <person name="Saif S."/>
            <person name="Whiston E.A."/>
            <person name="Young S."/>
            <person name="Zeng Q."/>
            <person name="Goldman W.E."/>
            <person name="Mardis E.R."/>
            <person name="Taylor J.W."/>
            <person name="McEwen J.G."/>
            <person name="Clay O.K."/>
            <person name="Klein B.S."/>
            <person name="Cuomo C.A."/>
        </authorList>
    </citation>
    <scope>NUCLEOTIDE SEQUENCE [LARGE SCALE GENOMIC DNA]</scope>
    <source>
        <strain evidence="3">UAMH 3008</strain>
    </source>
</reference>
<feature type="region of interest" description="Disordered" evidence="1">
    <location>
        <begin position="352"/>
        <end position="384"/>
    </location>
</feature>
<sequence>MPTALSAAQPQLPLAHPLAPRYSSYNNYNNYYSNSSSNSNSNSIGISSILERRSLGPSTSTHCRSSQDYSRRNTGKWSVPFQFGLSTPPEDMTGVAVKSSVPSSSYGATPYRIQSSYSNGPPEKSAIHLVMEEMVSSSTSTRIQQPPSLTSQLPETLGKETSGSSIATYLQIPPSINPSKGSLAEFTAQIACLFWFEKASKLNLVLNPSSSKYQIPPLMPESIPTIGFRKWVTTILSTTQVSQNVVLLALLFIYRLKKFNPAVRGKRGSEFRLMTIALMMGNKFLDDNTYTNKTWAEVSGISVQEIHIMEVEFLSNVRYNLFVTKNEWEQWHAKLGIFADYFAKAARLPLDSETQPTTPTMQPSPVRTPTTPTSATLPPVRAPKLPSPPVLASYGPPHHLKYPSASAPILGHPSLSPVVNSNNSGLRRKRSWDGPAEEHPSKKMAMSTLSGPASLPTLPSVTAVTGGHIPPMTMPSVPQLAMPMLPSSLTQLPRLNFAQAQNPAGPPYAPPQTQTQPLLPPSTRAMASVYPPVSTWSQHTPPATTLAPIPHSLANNPASYPDQPRHQSPYASTSATISPALSAYSVHTPTRLSPSFIIDRNSPYRPVRQVNTLLYPPPSASMNHVRHLPLDQMHYQPLGKAVTERKTGVLPYSHNSSDTWGESQSHLQSNFPPQPQPQQQQQHQQHQHQQRQLYRTQSFH</sequence>
<comment type="caution">
    <text evidence="2">The sequence shown here is derived from an EMBL/GenBank/DDBJ whole genome shotgun (WGS) entry which is preliminary data.</text>
</comment>
<dbReference type="InterPro" id="IPR013922">
    <property type="entry name" value="Cyclin_PHO80-like"/>
</dbReference>
<dbReference type="OrthoDB" id="442243at2759"/>
<dbReference type="Gene3D" id="1.10.472.10">
    <property type="entry name" value="Cyclin-like"/>
    <property type="match status" value="1"/>
</dbReference>
<name>A0A0G2HV80_9EURO</name>
<feature type="compositionally biased region" description="Low complexity" evidence="1">
    <location>
        <begin position="354"/>
        <end position="379"/>
    </location>
</feature>
<protein>
    <recommendedName>
        <fullName evidence="4">Mucin</fullName>
    </recommendedName>
</protein>
<accession>A0A0G2HV80</accession>
<dbReference type="AlphaFoldDB" id="A0A0G2HV80"/>
<feature type="region of interest" description="Disordered" evidence="1">
    <location>
        <begin position="413"/>
        <end position="454"/>
    </location>
</feature>
<dbReference type="PANTHER" id="PTHR15615:SF118">
    <property type="entry name" value="CYCLIN, HYPOTHETICAL (EUROFUNG)"/>
    <property type="match status" value="1"/>
</dbReference>